<feature type="compositionally biased region" description="Basic and acidic residues" evidence="1">
    <location>
        <begin position="204"/>
        <end position="221"/>
    </location>
</feature>
<reference evidence="2" key="1">
    <citation type="submission" date="2022-07" db="EMBL/GenBank/DDBJ databases">
        <title>Genome analysis of Parmales, a sister group of diatoms, reveals the evolutionary specialization of diatoms from phago-mixotrophs to photoautotrophs.</title>
        <authorList>
            <person name="Ban H."/>
            <person name="Sato S."/>
            <person name="Yoshikawa S."/>
            <person name="Kazumasa Y."/>
            <person name="Nakamura Y."/>
            <person name="Ichinomiya M."/>
            <person name="Saitoh K."/>
            <person name="Sato N."/>
            <person name="Blanc-Mathieu R."/>
            <person name="Endo H."/>
            <person name="Kuwata A."/>
            <person name="Ogata H."/>
        </authorList>
    </citation>
    <scope>NUCLEOTIDE SEQUENCE</scope>
</reference>
<evidence type="ECO:0000313" key="2">
    <source>
        <dbReference type="EMBL" id="GMH63053.1"/>
    </source>
</evidence>
<organism evidence="2 3">
    <name type="scientific">Triparma retinervis</name>
    <dbReference type="NCBI Taxonomy" id="2557542"/>
    <lineage>
        <taxon>Eukaryota</taxon>
        <taxon>Sar</taxon>
        <taxon>Stramenopiles</taxon>
        <taxon>Ochrophyta</taxon>
        <taxon>Bolidophyceae</taxon>
        <taxon>Parmales</taxon>
        <taxon>Triparmaceae</taxon>
        <taxon>Triparma</taxon>
    </lineage>
</organism>
<proteinExistence type="predicted"/>
<feature type="compositionally biased region" description="Basic residues" evidence="1">
    <location>
        <begin position="191"/>
        <end position="203"/>
    </location>
</feature>
<keyword evidence="3" id="KW-1185">Reference proteome</keyword>
<dbReference type="AlphaFoldDB" id="A0A9W7A5K0"/>
<feature type="region of interest" description="Disordered" evidence="1">
    <location>
        <begin position="190"/>
        <end position="237"/>
    </location>
</feature>
<evidence type="ECO:0000256" key="1">
    <source>
        <dbReference type="SAM" id="MobiDB-lite"/>
    </source>
</evidence>
<evidence type="ECO:0000313" key="3">
    <source>
        <dbReference type="Proteomes" id="UP001165082"/>
    </source>
</evidence>
<name>A0A9W7A5K0_9STRA</name>
<comment type="caution">
    <text evidence="2">The sequence shown here is derived from an EMBL/GenBank/DDBJ whole genome shotgun (WGS) entry which is preliminary data.</text>
</comment>
<gene>
    <name evidence="2" type="ORF">TrRE_jg5234</name>
</gene>
<sequence>PEKPPTPPPLPPSSSDDLIDLSTEELTFTPVTPPPIYNLTQAELSSLSDARRKLTAESFGKILANLVLDTSPATFSSIFTPAPIPSNEDIPPTLPDPPTTPVVNENDMFPVLLSAISEASLTHAVHDMLKHYTASEHRVALNATWKGCGGRLKFLEKIATTLVRMLTCVYSKGATKKAYELEVEGGDRRFKAWKRKMATKTRKKKEEKERKKGGGEKKPKEGGGPTKKKMGRPKKAK</sequence>
<dbReference type="EMBL" id="BRXZ01001124">
    <property type="protein sequence ID" value="GMH63053.1"/>
    <property type="molecule type" value="Genomic_DNA"/>
</dbReference>
<accession>A0A9W7A5K0</accession>
<protein>
    <submittedName>
        <fullName evidence="2">Uncharacterized protein</fullName>
    </submittedName>
</protein>
<feature type="non-terminal residue" evidence="2">
    <location>
        <position position="1"/>
    </location>
</feature>
<feature type="compositionally biased region" description="Basic residues" evidence="1">
    <location>
        <begin position="226"/>
        <end position="237"/>
    </location>
</feature>
<dbReference type="Proteomes" id="UP001165082">
    <property type="component" value="Unassembled WGS sequence"/>
</dbReference>